<evidence type="ECO:0000256" key="1">
    <source>
        <dbReference type="SAM" id="Phobius"/>
    </source>
</evidence>
<evidence type="ECO:0000313" key="4">
    <source>
        <dbReference type="Proteomes" id="UP000465112"/>
    </source>
</evidence>
<keyword evidence="4" id="KW-1185">Reference proteome</keyword>
<feature type="chain" id="PRO_5025512981" description="Immunoglobulin subtype domain-containing protein" evidence="2">
    <location>
        <begin position="22"/>
        <end position="211"/>
    </location>
</feature>
<keyword evidence="1" id="KW-1133">Transmembrane helix</keyword>
<reference evidence="3 4" key="1">
    <citation type="submission" date="2019-06" db="EMBL/GenBank/DDBJ databases">
        <title>A chromosome-scale genome assembly of the European perch, Perca fluviatilis.</title>
        <authorList>
            <person name="Roques C."/>
            <person name="Zahm M."/>
            <person name="Cabau C."/>
            <person name="Klopp C."/>
            <person name="Bouchez O."/>
            <person name="Donnadieu C."/>
            <person name="Kuhl H."/>
            <person name="Gislard M."/>
            <person name="Guendouz S."/>
            <person name="Journot L."/>
            <person name="Haffray P."/>
            <person name="Bestin A."/>
            <person name="Morvezen R."/>
            <person name="Feron R."/>
            <person name="Wen M."/>
            <person name="Jouanno E."/>
            <person name="Herpin A."/>
            <person name="Schartl M."/>
            <person name="Postlethwait J."/>
            <person name="Schaerlinger B."/>
            <person name="Chardard D."/>
            <person name="Lecocq T."/>
            <person name="Poncet C."/>
            <person name="Jaffrelo L."/>
            <person name="Lampietro C."/>
            <person name="Guiguen Y."/>
        </authorList>
    </citation>
    <scope>NUCLEOTIDE SEQUENCE [LARGE SCALE GENOMIC DNA]</scope>
    <source>
        <tissue evidence="3">Blood</tissue>
    </source>
</reference>
<gene>
    <name evidence="3" type="ORF">PFLUV_G00185330</name>
</gene>
<dbReference type="Proteomes" id="UP000465112">
    <property type="component" value="Chromosome 16"/>
</dbReference>
<evidence type="ECO:0008006" key="5">
    <source>
        <dbReference type="Google" id="ProtNLM"/>
    </source>
</evidence>
<sequence>MLVLLWLLILMMMMMMMKIDAVSAETVRALSGEGVLLSSQLRGGLGGGQDVRWTHPRLLLSLKNNVTACHHGRCSLQRDGSLRFSRVTPADAGNYSLEVFAADGTRLLHRHFLLTVGGSADNISSSVLVPVLICCFLFLLFFIIFFILRRRRSQSTRSTGRLEENVYVEMKSHHDNKTKDEEKSQYVPCHPVVSMETPITEPRSVDEDIYV</sequence>
<dbReference type="SUPFAM" id="SSF48726">
    <property type="entry name" value="Immunoglobulin"/>
    <property type="match status" value="1"/>
</dbReference>
<dbReference type="OrthoDB" id="8439544at2759"/>
<proteinExistence type="predicted"/>
<organism evidence="3 4">
    <name type="scientific">Perca fluviatilis</name>
    <name type="common">European perch</name>
    <dbReference type="NCBI Taxonomy" id="8168"/>
    <lineage>
        <taxon>Eukaryota</taxon>
        <taxon>Metazoa</taxon>
        <taxon>Chordata</taxon>
        <taxon>Craniata</taxon>
        <taxon>Vertebrata</taxon>
        <taxon>Euteleostomi</taxon>
        <taxon>Actinopterygii</taxon>
        <taxon>Neopterygii</taxon>
        <taxon>Teleostei</taxon>
        <taxon>Neoteleostei</taxon>
        <taxon>Acanthomorphata</taxon>
        <taxon>Eupercaria</taxon>
        <taxon>Perciformes</taxon>
        <taxon>Percoidei</taxon>
        <taxon>Percidae</taxon>
        <taxon>Percinae</taxon>
        <taxon>Perca</taxon>
    </lineage>
</organism>
<keyword evidence="1" id="KW-0812">Transmembrane</keyword>
<evidence type="ECO:0000313" key="3">
    <source>
        <dbReference type="EMBL" id="KAF1378027.1"/>
    </source>
</evidence>
<keyword evidence="1" id="KW-0472">Membrane</keyword>
<comment type="caution">
    <text evidence="3">The sequence shown here is derived from an EMBL/GenBank/DDBJ whole genome shotgun (WGS) entry which is preliminary data.</text>
</comment>
<evidence type="ECO:0000256" key="2">
    <source>
        <dbReference type="SAM" id="SignalP"/>
    </source>
</evidence>
<protein>
    <recommendedName>
        <fullName evidence="5">Immunoglobulin subtype domain-containing protein</fullName>
    </recommendedName>
</protein>
<accession>A0A6A5DUG2</accession>
<dbReference type="InterPro" id="IPR036179">
    <property type="entry name" value="Ig-like_dom_sf"/>
</dbReference>
<feature type="transmembrane region" description="Helical" evidence="1">
    <location>
        <begin position="127"/>
        <end position="148"/>
    </location>
</feature>
<dbReference type="AlphaFoldDB" id="A0A6A5DUG2"/>
<dbReference type="InterPro" id="IPR013783">
    <property type="entry name" value="Ig-like_fold"/>
</dbReference>
<keyword evidence="2" id="KW-0732">Signal</keyword>
<dbReference type="EMBL" id="VHII01000016">
    <property type="protein sequence ID" value="KAF1378027.1"/>
    <property type="molecule type" value="Genomic_DNA"/>
</dbReference>
<feature type="signal peptide" evidence="2">
    <location>
        <begin position="1"/>
        <end position="21"/>
    </location>
</feature>
<dbReference type="Gene3D" id="2.60.40.10">
    <property type="entry name" value="Immunoglobulins"/>
    <property type="match status" value="1"/>
</dbReference>
<name>A0A6A5DUG2_PERFL</name>